<dbReference type="GO" id="GO:0016836">
    <property type="term" value="F:hydro-lyase activity"/>
    <property type="evidence" value="ECO:0007669"/>
    <property type="project" value="UniProtKB-ARBA"/>
</dbReference>
<dbReference type="AlphaFoldDB" id="A0A6B1GBI8"/>
<dbReference type="EMBL" id="VYDA01000620">
    <property type="protein sequence ID" value="MYH63454.1"/>
    <property type="molecule type" value="Genomic_DNA"/>
</dbReference>
<dbReference type="Pfam" id="PF24877">
    <property type="entry name" value="ILV_EDD_C"/>
    <property type="match status" value="1"/>
</dbReference>
<protein>
    <submittedName>
        <fullName evidence="10">Dihydroxy-acid dehydratase</fullName>
    </submittedName>
</protein>
<evidence type="ECO:0000256" key="4">
    <source>
        <dbReference type="ARBA" id="ARBA00023004"/>
    </source>
</evidence>
<reference evidence="10" key="1">
    <citation type="submission" date="2019-09" db="EMBL/GenBank/DDBJ databases">
        <title>Characterisation of the sponge microbiome using genome-centric metagenomics.</title>
        <authorList>
            <person name="Engelberts J.P."/>
            <person name="Robbins S.J."/>
            <person name="De Goeij J.M."/>
            <person name="Aranda M."/>
            <person name="Bell S.C."/>
            <person name="Webster N.S."/>
        </authorList>
    </citation>
    <scope>NUCLEOTIDE SEQUENCE</scope>
    <source>
        <strain evidence="10">SB0675_bin_29</strain>
    </source>
</reference>
<keyword evidence="3" id="KW-0479">Metal-binding</keyword>
<evidence type="ECO:0000256" key="6">
    <source>
        <dbReference type="ARBA" id="ARBA00023239"/>
    </source>
</evidence>
<comment type="similarity">
    <text evidence="1">Belongs to the IlvD/Edd family.</text>
</comment>
<evidence type="ECO:0000313" key="10">
    <source>
        <dbReference type="EMBL" id="MYH63454.1"/>
    </source>
</evidence>
<dbReference type="Gene3D" id="3.50.30.80">
    <property type="entry name" value="IlvD/EDD C-terminal domain-like"/>
    <property type="match status" value="1"/>
</dbReference>
<keyword evidence="6" id="KW-0456">Lyase</keyword>
<feature type="domain" description="Dihydroxy-acid/6-phosphogluconate dehydratase C-terminal" evidence="9">
    <location>
        <begin position="365"/>
        <end position="558"/>
    </location>
</feature>
<dbReference type="FunFam" id="3.50.30.80:FF:000001">
    <property type="entry name" value="Dihydroxy-acid dehydratase"/>
    <property type="match status" value="1"/>
</dbReference>
<gene>
    <name evidence="10" type="ORF">F4148_17460</name>
</gene>
<organism evidence="10">
    <name type="scientific">Caldilineaceae bacterium SB0675_bin_29</name>
    <dbReference type="NCBI Taxonomy" id="2605266"/>
    <lineage>
        <taxon>Bacteria</taxon>
        <taxon>Bacillati</taxon>
        <taxon>Chloroflexota</taxon>
        <taxon>Caldilineae</taxon>
        <taxon>Caldilineales</taxon>
        <taxon>Caldilineaceae</taxon>
    </lineage>
</organism>
<sequence>MTENRNGTAEDARGRAFFNEPDAAGLMHRAFTRSLGFDRADMNRPLIGILNTYSEMNNCHAHFPELVEAVKRGVWQAGGFPLEFPTISLGEIYLTPTSMLWRNLAAMDTEEMIRGNPMDGVVVLCGCDKTTPAALMGVASADLPAILVSGGPMLNGHWRGQTLGACTDCRRLTTEYRAGDLSEGEYAEVEENLVRSRGHCMVMGTASTMNSLTEALGISLPGNGAVPAADSRRILLAERAGRRIVGMAVEGLRPSQVLTREAMENAVTLLCALGGSTNAVVHLPAVAGRLGIELPLDLFDTISRRTPLLANVRPAGKFQMEDFFYAGGVPAVLKELLPLLHGDAPTVTGRTLAENVAQSDVVDSEVVLSRDDPLKSEGGLAILRGNLAPSGAVIKHAAASPGLLQHRGRAVVFHSISDLQARIDDPGLDVNPEDILVLQNAGPIGGPGMPEVGNLPIPKKLLKQGVRDMVRISDARMSGTAFGTIVLHVAPEAAVGGPLSAVRTGDEIELDVPGRRLELRVDKEEMDRRQAEWRQPPPEYRRGYGKLFLDHVMQAPEGMDFDFLLGRDPVETKAQPKF</sequence>
<dbReference type="InterPro" id="IPR000581">
    <property type="entry name" value="ILV_EDD_N"/>
</dbReference>
<dbReference type="NCBIfam" id="NF004784">
    <property type="entry name" value="PRK06131.1"/>
    <property type="match status" value="1"/>
</dbReference>
<keyword evidence="5" id="KW-0411">Iron-sulfur</keyword>
<evidence type="ECO:0000256" key="3">
    <source>
        <dbReference type="ARBA" id="ARBA00022723"/>
    </source>
</evidence>
<dbReference type="PANTHER" id="PTHR43183:SF1">
    <property type="entry name" value="HYPOTHETICAL DIHYDROXY-ACID DEHYDRATASE (EUROFUNG)-RELATED"/>
    <property type="match status" value="1"/>
</dbReference>
<evidence type="ECO:0000256" key="1">
    <source>
        <dbReference type="ARBA" id="ARBA00006486"/>
    </source>
</evidence>
<evidence type="ECO:0000256" key="7">
    <source>
        <dbReference type="ARBA" id="ARBA00023304"/>
    </source>
</evidence>
<evidence type="ECO:0000259" key="9">
    <source>
        <dbReference type="Pfam" id="PF24877"/>
    </source>
</evidence>
<dbReference type="InterPro" id="IPR042096">
    <property type="entry name" value="Dihydro-acid_dehy_C"/>
</dbReference>
<keyword evidence="7" id="KW-0100">Branched-chain amino acid biosynthesis</keyword>
<dbReference type="GO" id="GO:0051537">
    <property type="term" value="F:2 iron, 2 sulfur cluster binding"/>
    <property type="evidence" value="ECO:0007669"/>
    <property type="project" value="UniProtKB-KW"/>
</dbReference>
<dbReference type="InterPro" id="IPR020558">
    <property type="entry name" value="DiOHA_6PGluconate_deHydtase_CS"/>
</dbReference>
<proteinExistence type="inferred from homology"/>
<name>A0A6B1GBI8_9CHLR</name>
<dbReference type="PANTHER" id="PTHR43183">
    <property type="entry name" value="HYPOTHETICAL DIHYDROXYACID DEHYDRATASE (EUROFUNG)-RELATED"/>
    <property type="match status" value="1"/>
</dbReference>
<keyword evidence="2" id="KW-0001">2Fe-2S</keyword>
<dbReference type="InterPro" id="IPR056740">
    <property type="entry name" value="ILV_EDD_C"/>
</dbReference>
<feature type="domain" description="Dihydroxy-acid/6-phosphogluconate dehydratase N-terminal" evidence="8">
    <location>
        <begin position="44"/>
        <end position="355"/>
    </location>
</feature>
<keyword evidence="7" id="KW-0028">Amino-acid biosynthesis</keyword>
<evidence type="ECO:0000259" key="8">
    <source>
        <dbReference type="Pfam" id="PF00920"/>
    </source>
</evidence>
<dbReference type="InterPro" id="IPR052352">
    <property type="entry name" value="Sugar_Degrad_Dehydratases"/>
</dbReference>
<dbReference type="GO" id="GO:0046872">
    <property type="term" value="F:metal ion binding"/>
    <property type="evidence" value="ECO:0007669"/>
    <property type="project" value="UniProtKB-KW"/>
</dbReference>
<comment type="caution">
    <text evidence="10">The sequence shown here is derived from an EMBL/GenBank/DDBJ whole genome shotgun (WGS) entry which is preliminary data.</text>
</comment>
<dbReference type="PROSITE" id="PS00886">
    <property type="entry name" value="ILVD_EDD_1"/>
    <property type="match status" value="1"/>
</dbReference>
<dbReference type="GO" id="GO:0009082">
    <property type="term" value="P:branched-chain amino acid biosynthetic process"/>
    <property type="evidence" value="ECO:0007669"/>
    <property type="project" value="UniProtKB-KW"/>
</dbReference>
<evidence type="ECO:0000256" key="5">
    <source>
        <dbReference type="ARBA" id="ARBA00023014"/>
    </source>
</evidence>
<keyword evidence="4" id="KW-0408">Iron</keyword>
<dbReference type="SUPFAM" id="SSF52016">
    <property type="entry name" value="LeuD/IlvD-like"/>
    <property type="match status" value="1"/>
</dbReference>
<accession>A0A6B1GBI8</accession>
<dbReference type="NCBIfam" id="NF009560">
    <property type="entry name" value="PRK13017.1"/>
    <property type="match status" value="1"/>
</dbReference>
<dbReference type="Pfam" id="PF00920">
    <property type="entry name" value="ILVD_EDD_N"/>
    <property type="match status" value="1"/>
</dbReference>
<dbReference type="SUPFAM" id="SSF143975">
    <property type="entry name" value="IlvD/EDD N-terminal domain-like"/>
    <property type="match status" value="1"/>
</dbReference>
<evidence type="ECO:0000256" key="2">
    <source>
        <dbReference type="ARBA" id="ARBA00022714"/>
    </source>
</evidence>
<dbReference type="InterPro" id="IPR037237">
    <property type="entry name" value="IlvD/EDD_N"/>
</dbReference>